<proteinExistence type="predicted"/>
<gene>
    <name evidence="1" type="ORF">DPEC_G00310120</name>
</gene>
<dbReference type="EMBL" id="CM055756">
    <property type="protein sequence ID" value="KAJ7989981.1"/>
    <property type="molecule type" value="Genomic_DNA"/>
</dbReference>
<evidence type="ECO:0000313" key="2">
    <source>
        <dbReference type="Proteomes" id="UP001157502"/>
    </source>
</evidence>
<protein>
    <submittedName>
        <fullName evidence="1">Uncharacterized protein</fullName>
    </submittedName>
</protein>
<keyword evidence="2" id="KW-1185">Reference proteome</keyword>
<evidence type="ECO:0000313" key="1">
    <source>
        <dbReference type="EMBL" id="KAJ7989981.1"/>
    </source>
</evidence>
<reference evidence="1" key="1">
    <citation type="submission" date="2021-05" db="EMBL/GenBank/DDBJ databases">
        <authorList>
            <person name="Pan Q."/>
            <person name="Jouanno E."/>
            <person name="Zahm M."/>
            <person name="Klopp C."/>
            <person name="Cabau C."/>
            <person name="Louis A."/>
            <person name="Berthelot C."/>
            <person name="Parey E."/>
            <person name="Roest Crollius H."/>
            <person name="Montfort J."/>
            <person name="Robinson-Rechavi M."/>
            <person name="Bouchez O."/>
            <person name="Lampietro C."/>
            <person name="Lopez Roques C."/>
            <person name="Donnadieu C."/>
            <person name="Postlethwait J."/>
            <person name="Bobe J."/>
            <person name="Dillon D."/>
            <person name="Chandos A."/>
            <person name="von Hippel F."/>
            <person name="Guiguen Y."/>
        </authorList>
    </citation>
    <scope>NUCLEOTIDE SEQUENCE</scope>
    <source>
        <strain evidence="1">YG-Jan2019</strain>
    </source>
</reference>
<name>A0ACC2FF28_DALPE</name>
<organism evidence="1 2">
    <name type="scientific">Dallia pectoralis</name>
    <name type="common">Alaska blackfish</name>
    <dbReference type="NCBI Taxonomy" id="75939"/>
    <lineage>
        <taxon>Eukaryota</taxon>
        <taxon>Metazoa</taxon>
        <taxon>Chordata</taxon>
        <taxon>Craniata</taxon>
        <taxon>Vertebrata</taxon>
        <taxon>Euteleostomi</taxon>
        <taxon>Actinopterygii</taxon>
        <taxon>Neopterygii</taxon>
        <taxon>Teleostei</taxon>
        <taxon>Protacanthopterygii</taxon>
        <taxon>Esociformes</taxon>
        <taxon>Umbridae</taxon>
        <taxon>Dallia</taxon>
    </lineage>
</organism>
<sequence length="88" mass="10248">MPRRRRASTSRPVRRRRRANVKVSRRRRRGGRRRLCNNNITGYWIANTSVVNKLALLLLLGGERYSCTTASCRFRTLDFVSALPTELD</sequence>
<comment type="caution">
    <text evidence="1">The sequence shown here is derived from an EMBL/GenBank/DDBJ whole genome shotgun (WGS) entry which is preliminary data.</text>
</comment>
<dbReference type="Proteomes" id="UP001157502">
    <property type="component" value="Chromosome 29"/>
</dbReference>
<accession>A0ACC2FF28</accession>